<dbReference type="EMBL" id="ML736195">
    <property type="protein sequence ID" value="KAE8379385.1"/>
    <property type="molecule type" value="Genomic_DNA"/>
</dbReference>
<evidence type="ECO:0000256" key="1">
    <source>
        <dbReference type="SAM" id="Phobius"/>
    </source>
</evidence>
<protein>
    <submittedName>
        <fullName evidence="2">Uncharacterized protein</fullName>
    </submittedName>
</protein>
<dbReference type="Proteomes" id="UP000326198">
    <property type="component" value="Unassembled WGS sequence"/>
</dbReference>
<gene>
    <name evidence="2" type="ORF">BDV26DRAFT_259711</name>
</gene>
<sequence>MTLTKLGKRRIGVTSITVIFARLMTIRLSLCVVGFIILGGDGYIYWLSPSKTLENSVFPCLVEHIG</sequence>
<keyword evidence="3" id="KW-1185">Reference proteome</keyword>
<dbReference type="AlphaFoldDB" id="A0A5N7BC87"/>
<accession>A0A5N7BC87</accession>
<organism evidence="2 3">
    <name type="scientific">Aspergillus bertholletiae</name>
    <dbReference type="NCBI Taxonomy" id="1226010"/>
    <lineage>
        <taxon>Eukaryota</taxon>
        <taxon>Fungi</taxon>
        <taxon>Dikarya</taxon>
        <taxon>Ascomycota</taxon>
        <taxon>Pezizomycotina</taxon>
        <taxon>Eurotiomycetes</taxon>
        <taxon>Eurotiomycetidae</taxon>
        <taxon>Eurotiales</taxon>
        <taxon>Aspergillaceae</taxon>
        <taxon>Aspergillus</taxon>
        <taxon>Aspergillus subgen. Circumdati</taxon>
    </lineage>
</organism>
<keyword evidence="1" id="KW-0812">Transmembrane</keyword>
<proteinExistence type="predicted"/>
<feature type="transmembrane region" description="Helical" evidence="1">
    <location>
        <begin position="12"/>
        <end position="38"/>
    </location>
</feature>
<name>A0A5N7BC87_9EURO</name>
<keyword evidence="1" id="KW-1133">Transmembrane helix</keyword>
<evidence type="ECO:0000313" key="2">
    <source>
        <dbReference type="EMBL" id="KAE8379385.1"/>
    </source>
</evidence>
<evidence type="ECO:0000313" key="3">
    <source>
        <dbReference type="Proteomes" id="UP000326198"/>
    </source>
</evidence>
<keyword evidence="1" id="KW-0472">Membrane</keyword>
<reference evidence="2 3" key="1">
    <citation type="submission" date="2019-04" db="EMBL/GenBank/DDBJ databases">
        <title>Friends and foes A comparative genomics studyof 23 Aspergillus species from section Flavi.</title>
        <authorList>
            <consortium name="DOE Joint Genome Institute"/>
            <person name="Kjaerbolling I."/>
            <person name="Vesth T."/>
            <person name="Frisvad J.C."/>
            <person name="Nybo J.L."/>
            <person name="Theobald S."/>
            <person name="Kildgaard S."/>
            <person name="Isbrandt T."/>
            <person name="Kuo A."/>
            <person name="Sato A."/>
            <person name="Lyhne E.K."/>
            <person name="Kogle M.E."/>
            <person name="Wiebenga A."/>
            <person name="Kun R.S."/>
            <person name="Lubbers R.J."/>
            <person name="Makela M.R."/>
            <person name="Barry K."/>
            <person name="Chovatia M."/>
            <person name="Clum A."/>
            <person name="Daum C."/>
            <person name="Haridas S."/>
            <person name="He G."/>
            <person name="LaButti K."/>
            <person name="Lipzen A."/>
            <person name="Mondo S."/>
            <person name="Riley R."/>
            <person name="Salamov A."/>
            <person name="Simmons B.A."/>
            <person name="Magnuson J.K."/>
            <person name="Henrissat B."/>
            <person name="Mortensen U.H."/>
            <person name="Larsen T.O."/>
            <person name="Devries R.P."/>
            <person name="Grigoriev I.V."/>
            <person name="Machida M."/>
            <person name="Baker S.E."/>
            <person name="Andersen M.R."/>
        </authorList>
    </citation>
    <scope>NUCLEOTIDE SEQUENCE [LARGE SCALE GENOMIC DNA]</scope>
    <source>
        <strain evidence="2 3">IBT 29228</strain>
    </source>
</reference>